<sequence>MNIRVVTGKFKARYTNTYRIHCIQRHLICILRNRMRCRIFTSRLPTKNTRDCASWTITAYNALHKGENLTCHIKSASTKSAAHPHRDNACPL</sequence>
<dbReference type="EMBL" id="BPLQ01003121">
    <property type="protein sequence ID" value="GIX98181.1"/>
    <property type="molecule type" value="Genomic_DNA"/>
</dbReference>
<evidence type="ECO:0000313" key="1">
    <source>
        <dbReference type="EMBL" id="GIX98181.1"/>
    </source>
</evidence>
<organism evidence="1 2">
    <name type="scientific">Caerostris darwini</name>
    <dbReference type="NCBI Taxonomy" id="1538125"/>
    <lineage>
        <taxon>Eukaryota</taxon>
        <taxon>Metazoa</taxon>
        <taxon>Ecdysozoa</taxon>
        <taxon>Arthropoda</taxon>
        <taxon>Chelicerata</taxon>
        <taxon>Arachnida</taxon>
        <taxon>Araneae</taxon>
        <taxon>Araneomorphae</taxon>
        <taxon>Entelegynae</taxon>
        <taxon>Araneoidea</taxon>
        <taxon>Araneidae</taxon>
        <taxon>Caerostris</taxon>
    </lineage>
</organism>
<evidence type="ECO:0000313" key="2">
    <source>
        <dbReference type="Proteomes" id="UP001054837"/>
    </source>
</evidence>
<dbReference type="Proteomes" id="UP001054837">
    <property type="component" value="Unassembled WGS sequence"/>
</dbReference>
<accession>A0AAV4PPU0</accession>
<name>A0AAV4PPU0_9ARAC</name>
<gene>
    <name evidence="1" type="ORF">CDAR_396771</name>
</gene>
<proteinExistence type="predicted"/>
<keyword evidence="2" id="KW-1185">Reference proteome</keyword>
<comment type="caution">
    <text evidence="1">The sequence shown here is derived from an EMBL/GenBank/DDBJ whole genome shotgun (WGS) entry which is preliminary data.</text>
</comment>
<reference evidence="1 2" key="1">
    <citation type="submission" date="2021-06" db="EMBL/GenBank/DDBJ databases">
        <title>Caerostris darwini draft genome.</title>
        <authorList>
            <person name="Kono N."/>
            <person name="Arakawa K."/>
        </authorList>
    </citation>
    <scope>NUCLEOTIDE SEQUENCE [LARGE SCALE GENOMIC DNA]</scope>
</reference>
<dbReference type="AlphaFoldDB" id="A0AAV4PPU0"/>
<protein>
    <submittedName>
        <fullName evidence="1">Uncharacterized protein</fullName>
    </submittedName>
</protein>